<comment type="caution">
    <text evidence="2">The sequence shown here is derived from an EMBL/GenBank/DDBJ whole genome shotgun (WGS) entry which is preliminary data.</text>
</comment>
<evidence type="ECO:0000256" key="1">
    <source>
        <dbReference type="SAM" id="Phobius"/>
    </source>
</evidence>
<organism evidence="2 3">
    <name type="scientific">Cryptolaemus montrouzieri</name>
    <dbReference type="NCBI Taxonomy" id="559131"/>
    <lineage>
        <taxon>Eukaryota</taxon>
        <taxon>Metazoa</taxon>
        <taxon>Ecdysozoa</taxon>
        <taxon>Arthropoda</taxon>
        <taxon>Hexapoda</taxon>
        <taxon>Insecta</taxon>
        <taxon>Pterygota</taxon>
        <taxon>Neoptera</taxon>
        <taxon>Endopterygota</taxon>
        <taxon>Coleoptera</taxon>
        <taxon>Polyphaga</taxon>
        <taxon>Cucujiformia</taxon>
        <taxon>Coccinelloidea</taxon>
        <taxon>Coccinellidae</taxon>
        <taxon>Scymninae</taxon>
        <taxon>Scymnini</taxon>
        <taxon>Cryptolaemus</taxon>
    </lineage>
</organism>
<feature type="transmembrane region" description="Helical" evidence="1">
    <location>
        <begin position="86"/>
        <end position="110"/>
    </location>
</feature>
<reference evidence="2 3" key="1">
    <citation type="journal article" date="2021" name="BMC Biol.">
        <title>Horizontally acquired antibacterial genes associated with adaptive radiation of ladybird beetles.</title>
        <authorList>
            <person name="Li H.S."/>
            <person name="Tang X.F."/>
            <person name="Huang Y.H."/>
            <person name="Xu Z.Y."/>
            <person name="Chen M.L."/>
            <person name="Du X.Y."/>
            <person name="Qiu B.Y."/>
            <person name="Chen P.T."/>
            <person name="Zhang W."/>
            <person name="Slipinski A."/>
            <person name="Escalona H.E."/>
            <person name="Waterhouse R.M."/>
            <person name="Zwick A."/>
            <person name="Pang H."/>
        </authorList>
    </citation>
    <scope>NUCLEOTIDE SEQUENCE [LARGE SCALE GENOMIC DNA]</scope>
    <source>
        <strain evidence="2">SYSU2018</strain>
    </source>
</reference>
<sequence>MAFCRLVLFASKLNKVAKKLRTEKEAAVAISRREKPKYGWRLRLAHVWINFKKRIRNCFINLYFLRNTAFDRFLFRLRKYGSFENYIFKSILGFIGGYVLTYLLFMFLAVQLNVRLSVATLICCVLGCILTIGLAFSQKI</sequence>
<evidence type="ECO:0000313" key="3">
    <source>
        <dbReference type="Proteomes" id="UP001516400"/>
    </source>
</evidence>
<proteinExistence type="predicted"/>
<feature type="transmembrane region" description="Helical" evidence="1">
    <location>
        <begin position="116"/>
        <end position="136"/>
    </location>
</feature>
<evidence type="ECO:0000313" key="2">
    <source>
        <dbReference type="EMBL" id="KAL3288137.1"/>
    </source>
</evidence>
<name>A0ABD2PBI5_9CUCU</name>
<keyword evidence="1" id="KW-0812">Transmembrane</keyword>
<keyword evidence="3" id="KW-1185">Reference proteome</keyword>
<accession>A0ABD2PBI5</accession>
<dbReference type="AlphaFoldDB" id="A0ABD2PBI5"/>
<keyword evidence="1" id="KW-0472">Membrane</keyword>
<feature type="non-terminal residue" evidence="2">
    <location>
        <position position="140"/>
    </location>
</feature>
<dbReference type="EMBL" id="JABFTP020000185">
    <property type="protein sequence ID" value="KAL3288137.1"/>
    <property type="molecule type" value="Genomic_DNA"/>
</dbReference>
<gene>
    <name evidence="2" type="ORF">HHI36_002585</name>
</gene>
<keyword evidence="1" id="KW-1133">Transmembrane helix</keyword>
<dbReference type="Proteomes" id="UP001516400">
    <property type="component" value="Unassembled WGS sequence"/>
</dbReference>
<protein>
    <submittedName>
        <fullName evidence="2">Uncharacterized protein</fullName>
    </submittedName>
</protein>